<dbReference type="Gene3D" id="1.20.120.450">
    <property type="entry name" value="dinb family like domain"/>
    <property type="match status" value="1"/>
</dbReference>
<comment type="caution">
    <text evidence="2">The sequence shown here is derived from an EMBL/GenBank/DDBJ whole genome shotgun (WGS) entry which is preliminary data.</text>
</comment>
<accession>A0ABV9CS23</accession>
<sequence length="262" mass="28655">MSEITMTGTLMGVRRSPGSGTTEKIVYIDVEQRPGGGPATPSMVSVLEQDGRRVAGYVPWINYYDIDEAARQEPGAWSTVEPAEHYSALVEWRPYGMRTGGRAASLELAGLLADLAQTPAKLRRTAAMVGQDAVTRTEPGEWTITEVALHVIAADSIMAPRVLQILTQPGVTLPDMDVAEVQRVLGRARTPLEERLAAFEARRKEWIAALDQITAEELEYAGEHTRDGTVTILDICRAMSQHELEHKKQTESIATALGYTLG</sequence>
<feature type="domain" description="DinB-like" evidence="1">
    <location>
        <begin position="116"/>
        <end position="249"/>
    </location>
</feature>
<dbReference type="EMBL" id="JBHSFP010000038">
    <property type="protein sequence ID" value="MFC4536001.1"/>
    <property type="molecule type" value="Genomic_DNA"/>
</dbReference>
<evidence type="ECO:0000313" key="3">
    <source>
        <dbReference type="Proteomes" id="UP001596004"/>
    </source>
</evidence>
<dbReference type="Pfam" id="PF12867">
    <property type="entry name" value="DinB_2"/>
    <property type="match status" value="1"/>
</dbReference>
<name>A0ABV9CS23_9ACTN</name>
<dbReference type="Proteomes" id="UP001596004">
    <property type="component" value="Unassembled WGS sequence"/>
</dbReference>
<reference evidence="3" key="1">
    <citation type="journal article" date="2019" name="Int. J. Syst. Evol. Microbiol.">
        <title>The Global Catalogue of Microorganisms (GCM) 10K type strain sequencing project: providing services to taxonomists for standard genome sequencing and annotation.</title>
        <authorList>
            <consortium name="The Broad Institute Genomics Platform"/>
            <consortium name="The Broad Institute Genome Sequencing Center for Infectious Disease"/>
            <person name="Wu L."/>
            <person name="Ma J."/>
        </authorList>
    </citation>
    <scope>NUCLEOTIDE SEQUENCE [LARGE SCALE GENOMIC DNA]</scope>
    <source>
        <strain evidence="3">CGMCC 4.7132</strain>
    </source>
</reference>
<gene>
    <name evidence="2" type="ORF">ACFO60_34990</name>
</gene>
<protein>
    <submittedName>
        <fullName evidence="2">DinB family protein</fullName>
    </submittedName>
</protein>
<dbReference type="InterPro" id="IPR034660">
    <property type="entry name" value="DinB/YfiT-like"/>
</dbReference>
<evidence type="ECO:0000259" key="1">
    <source>
        <dbReference type="Pfam" id="PF12867"/>
    </source>
</evidence>
<keyword evidence="3" id="KW-1185">Reference proteome</keyword>
<dbReference type="RefSeq" id="WP_380849630.1">
    <property type="nucleotide sequence ID" value="NZ_JBHSFP010000038.1"/>
</dbReference>
<dbReference type="SUPFAM" id="SSF109854">
    <property type="entry name" value="DinB/YfiT-like putative metalloenzymes"/>
    <property type="match status" value="1"/>
</dbReference>
<organism evidence="2 3">
    <name type="scientific">Sphaerisporangium dianthi</name>
    <dbReference type="NCBI Taxonomy" id="1436120"/>
    <lineage>
        <taxon>Bacteria</taxon>
        <taxon>Bacillati</taxon>
        <taxon>Actinomycetota</taxon>
        <taxon>Actinomycetes</taxon>
        <taxon>Streptosporangiales</taxon>
        <taxon>Streptosporangiaceae</taxon>
        <taxon>Sphaerisporangium</taxon>
    </lineage>
</organism>
<proteinExistence type="predicted"/>
<dbReference type="InterPro" id="IPR024775">
    <property type="entry name" value="DinB-like"/>
</dbReference>
<evidence type="ECO:0000313" key="2">
    <source>
        <dbReference type="EMBL" id="MFC4536001.1"/>
    </source>
</evidence>